<evidence type="ECO:0000313" key="10">
    <source>
        <dbReference type="Proteomes" id="UP000308549"/>
    </source>
</evidence>
<proteinExistence type="inferred from homology"/>
<protein>
    <recommendedName>
        <fullName evidence="8">Amino acid transporter transmembrane domain-containing protein</fullName>
    </recommendedName>
</protein>
<comment type="similarity">
    <text evidence="2">Belongs to the amino acid/polyamine transporter 2 family.</text>
</comment>
<dbReference type="GO" id="GO:0015179">
    <property type="term" value="F:L-amino acid transmembrane transporter activity"/>
    <property type="evidence" value="ECO:0007669"/>
    <property type="project" value="TreeGrafter"/>
</dbReference>
<dbReference type="Gene3D" id="1.20.1740.10">
    <property type="entry name" value="Amino acid/polyamine transporter I"/>
    <property type="match status" value="1"/>
</dbReference>
<dbReference type="OrthoDB" id="294730at2759"/>
<evidence type="ECO:0000256" key="2">
    <source>
        <dbReference type="ARBA" id="ARBA00008066"/>
    </source>
</evidence>
<feature type="transmembrane region" description="Helical" evidence="7">
    <location>
        <begin position="478"/>
        <end position="501"/>
    </location>
</feature>
<comment type="subcellular location">
    <subcellularLocation>
        <location evidence="1">Membrane</location>
        <topology evidence="1">Multi-pass membrane protein</topology>
    </subcellularLocation>
</comment>
<evidence type="ECO:0000256" key="1">
    <source>
        <dbReference type="ARBA" id="ARBA00004141"/>
    </source>
</evidence>
<dbReference type="EMBL" id="NAJL01000080">
    <property type="protein sequence ID" value="TKA22232.1"/>
    <property type="molecule type" value="Genomic_DNA"/>
</dbReference>
<reference evidence="9 10" key="1">
    <citation type="submission" date="2017-03" db="EMBL/GenBank/DDBJ databases">
        <title>Genomes of endolithic fungi from Antarctica.</title>
        <authorList>
            <person name="Coleine C."/>
            <person name="Masonjones S."/>
            <person name="Stajich J.E."/>
        </authorList>
    </citation>
    <scope>NUCLEOTIDE SEQUENCE [LARGE SCALE GENOMIC DNA]</scope>
    <source>
        <strain evidence="9 10">CCFEE 6315</strain>
    </source>
</reference>
<dbReference type="InterPro" id="IPR013057">
    <property type="entry name" value="AA_transpt_TM"/>
</dbReference>
<dbReference type="PANTHER" id="PTHR22950">
    <property type="entry name" value="AMINO ACID TRANSPORTER"/>
    <property type="match status" value="1"/>
</dbReference>
<feature type="transmembrane region" description="Helical" evidence="7">
    <location>
        <begin position="436"/>
        <end position="458"/>
    </location>
</feature>
<keyword evidence="3 7" id="KW-0812">Transmembrane</keyword>
<accession>A0A4U0TKK4</accession>
<feature type="domain" description="Amino acid transporter transmembrane" evidence="8">
    <location>
        <begin position="93"/>
        <end position="494"/>
    </location>
</feature>
<evidence type="ECO:0000256" key="4">
    <source>
        <dbReference type="ARBA" id="ARBA00022989"/>
    </source>
</evidence>
<feature type="transmembrane region" description="Helical" evidence="7">
    <location>
        <begin position="235"/>
        <end position="256"/>
    </location>
</feature>
<evidence type="ECO:0000259" key="8">
    <source>
        <dbReference type="Pfam" id="PF01490"/>
    </source>
</evidence>
<name>A0A4U0TKK4_9PEZI</name>
<feature type="transmembrane region" description="Helical" evidence="7">
    <location>
        <begin position="202"/>
        <end position="223"/>
    </location>
</feature>
<evidence type="ECO:0000256" key="6">
    <source>
        <dbReference type="SAM" id="MobiDB-lite"/>
    </source>
</evidence>
<sequence>MALDGNEKASSPSSDEPTFGKEGYYDGFSPISEKGGRTTRGPNGRKMSRIDRPITTSIGGLEAGLTSDDATDPSITVGKQLELEADNAIKYRTCSWQKTAALLFSEYICLAIMSFPYSYSILGLVPGIILTFVVAGLVLYTSLIVWEFCMRHPEVKDVCDIGQMLFWNQRWAWWATAVMFLLNNTFIQGLHVLTGAKYLNTMTDHSMCTIIFSVIMAIVSWVCSLPRTFDTLSKLAALSAFFTFVSVLLAAIFAAIEDHPGGPTGSKWPSLGPPTVLAIPAAGTTFVSGMNAFMNISYTFIGQITIPSFIAEMKEPKDFPKALWAVTIAEVILFSLVGGIVYGYTGTNYNTAPAFGSLGNEIYLKVSFSFMIPTLIFLGVLYASVSARFAFFRIFAGTRHLTHNTVVGWAGWAGILAVTWVFAFIIAEVIPFFSDLLSLMSSLFDSFFGFIFWGTAYIRMRKADYGDGWITSRGYKSIIGFIVNVILILIGLLFLSAGTYASVESIILGYDSDSFGGAFTCASNGL</sequence>
<dbReference type="PANTHER" id="PTHR22950:SF20">
    <property type="entry name" value="AMINO ACID TRANSPORTER (EUROFUNG)"/>
    <property type="match status" value="1"/>
</dbReference>
<organism evidence="9 10">
    <name type="scientific">Salinomyces thailandicus</name>
    <dbReference type="NCBI Taxonomy" id="706561"/>
    <lineage>
        <taxon>Eukaryota</taxon>
        <taxon>Fungi</taxon>
        <taxon>Dikarya</taxon>
        <taxon>Ascomycota</taxon>
        <taxon>Pezizomycotina</taxon>
        <taxon>Dothideomycetes</taxon>
        <taxon>Dothideomycetidae</taxon>
        <taxon>Mycosphaerellales</taxon>
        <taxon>Teratosphaeriaceae</taxon>
        <taxon>Salinomyces</taxon>
    </lineage>
</organism>
<keyword evidence="10" id="KW-1185">Reference proteome</keyword>
<feature type="transmembrane region" description="Helical" evidence="7">
    <location>
        <begin position="100"/>
        <end position="122"/>
    </location>
</feature>
<feature type="region of interest" description="Disordered" evidence="6">
    <location>
        <begin position="1"/>
        <end position="50"/>
    </location>
</feature>
<evidence type="ECO:0000256" key="3">
    <source>
        <dbReference type="ARBA" id="ARBA00022692"/>
    </source>
</evidence>
<dbReference type="GO" id="GO:0016020">
    <property type="term" value="C:membrane"/>
    <property type="evidence" value="ECO:0007669"/>
    <property type="project" value="UniProtKB-SubCell"/>
</dbReference>
<evidence type="ECO:0000256" key="5">
    <source>
        <dbReference type="ARBA" id="ARBA00023136"/>
    </source>
</evidence>
<feature type="transmembrane region" description="Helical" evidence="7">
    <location>
        <begin position="171"/>
        <end position="190"/>
    </location>
</feature>
<evidence type="ECO:0000313" key="9">
    <source>
        <dbReference type="EMBL" id="TKA22232.1"/>
    </source>
</evidence>
<dbReference type="Proteomes" id="UP000308549">
    <property type="component" value="Unassembled WGS sequence"/>
</dbReference>
<dbReference type="FunFam" id="1.20.1740.10:FF:000039">
    <property type="entry name" value="Neutral amino acid transporter (Eurofung)"/>
    <property type="match status" value="1"/>
</dbReference>
<dbReference type="AlphaFoldDB" id="A0A4U0TKK4"/>
<feature type="transmembrane region" description="Helical" evidence="7">
    <location>
        <begin position="406"/>
        <end position="430"/>
    </location>
</feature>
<feature type="transmembrane region" description="Helical" evidence="7">
    <location>
        <begin position="276"/>
        <end position="301"/>
    </location>
</feature>
<keyword evidence="5 7" id="KW-0472">Membrane</keyword>
<gene>
    <name evidence="9" type="ORF">B0A50_08101</name>
</gene>
<keyword evidence="4 7" id="KW-1133">Transmembrane helix</keyword>
<evidence type="ECO:0000256" key="7">
    <source>
        <dbReference type="SAM" id="Phobius"/>
    </source>
</evidence>
<dbReference type="Pfam" id="PF01490">
    <property type="entry name" value="Aa_trans"/>
    <property type="match status" value="1"/>
</dbReference>
<comment type="caution">
    <text evidence="9">The sequence shown here is derived from an EMBL/GenBank/DDBJ whole genome shotgun (WGS) entry which is preliminary data.</text>
</comment>
<feature type="transmembrane region" description="Helical" evidence="7">
    <location>
        <begin position="128"/>
        <end position="150"/>
    </location>
</feature>
<feature type="transmembrane region" description="Helical" evidence="7">
    <location>
        <begin position="362"/>
        <end position="385"/>
    </location>
</feature>
<feature type="transmembrane region" description="Helical" evidence="7">
    <location>
        <begin position="322"/>
        <end position="342"/>
    </location>
</feature>